<evidence type="ECO:0000313" key="2">
    <source>
        <dbReference type="Proteomes" id="UP001207582"/>
    </source>
</evidence>
<gene>
    <name evidence="1" type="ORF">OM960_15615</name>
</gene>
<reference evidence="1 2" key="1">
    <citation type="submission" date="2022-10" db="EMBL/GenBank/DDBJ databases">
        <title>Defluviimonas sp. CAU 1641 isolated from mud.</title>
        <authorList>
            <person name="Kim W."/>
        </authorList>
    </citation>
    <scope>NUCLEOTIDE SEQUENCE [LARGE SCALE GENOMIC DNA]</scope>
    <source>
        <strain evidence="1 2">CAU 1641</strain>
    </source>
</reference>
<organism evidence="1 2">
    <name type="scientific">Defluviimonas salinarum</name>
    <dbReference type="NCBI Taxonomy" id="2992147"/>
    <lineage>
        <taxon>Bacteria</taxon>
        <taxon>Pseudomonadati</taxon>
        <taxon>Pseudomonadota</taxon>
        <taxon>Alphaproteobacteria</taxon>
        <taxon>Rhodobacterales</taxon>
        <taxon>Paracoccaceae</taxon>
        <taxon>Albidovulum</taxon>
    </lineage>
</organism>
<sequence>MRVLNEFRPRDGGADIFLAGDGKDPSWMMLRWSEADQRLSGYLGGPSGDGLPTVRPVIMGGALVRPDTVGSVGLWSFLAASNLRAAIEGAKVRAGLSSQVNAWEAFLSGGPGDASAGRADDDPEVILLGRDQAGWMIANRLVKDRGGDLTPIRNPALRVGMPVSGFESARIRAAVSSVFKAIPKTAPGDIEAARTALAAVERPSARAVHWYASATGEAARDRMQAAASFPVLAGMIADNPILARAVDSREPLQPLIIERTGLGKGALKRLSQLKVGLPVGRLFNEGEEARGEDALGVNRLRRFTVSGEVSLDLALKHLSDLPPDRVPQDDRSWRIFHDILAGCAIPLENGLGVPVAKTLSACKGDWVAFHAALAKAADFEPAAYDRRAIALTTIDAMEAVEDFSRTAVIPLALSSIESTAEEIPEVSNEFFAAATGVASRVFLGEAKNVAAGVMELARRYASRIPALNAATGYAVDDGAALTGRFERYGVESFPRLADNFHASNGCVVRPLMNFGLMRLESERLNHCVGRLYLSKAFQANCHIFSVQSPDGKESYSTIELSAIRGETETEARQNFTVVQHRSKGNGDPSADAAAACAEWLGTIRNGAAWINFEELTAWREHVRAQGLGKEKNHAHVVTWKGVIGMEWREPERRQAAWEEWRYIIGGSFGKSPSVEVLFRDKGARDLVAAMSPKAAAILMERARQPRPALEEAAEPEPAAPAP</sequence>
<keyword evidence="2" id="KW-1185">Reference proteome</keyword>
<proteinExistence type="predicted"/>
<comment type="caution">
    <text evidence="1">The sequence shown here is derived from an EMBL/GenBank/DDBJ whole genome shotgun (WGS) entry which is preliminary data.</text>
</comment>
<dbReference type="EMBL" id="JAPDOG010000014">
    <property type="protein sequence ID" value="MCW3782976.1"/>
    <property type="molecule type" value="Genomic_DNA"/>
</dbReference>
<name>A0ABT3J5K7_9RHOB</name>
<dbReference type="RefSeq" id="WP_264772609.1">
    <property type="nucleotide sequence ID" value="NZ_JAPDOG010000014.1"/>
</dbReference>
<protein>
    <submittedName>
        <fullName evidence="1">PcfJ domain-containing protein</fullName>
    </submittedName>
</protein>
<evidence type="ECO:0000313" key="1">
    <source>
        <dbReference type="EMBL" id="MCW3782976.1"/>
    </source>
</evidence>
<accession>A0ABT3J5K7</accession>
<dbReference type="Proteomes" id="UP001207582">
    <property type="component" value="Unassembled WGS sequence"/>
</dbReference>